<name>A0AAV4TST4_CAEEX</name>
<sequence length="98" mass="11004">MNVRKNNRLSRGDRRMRARALLMRIGPSWSGVVRNCFARVCAGRALNTFVVQIPYVFLTSSCAGRVGLLAFASSTTDVAFARALIFLRKVELHYRKLG</sequence>
<keyword evidence="2" id="KW-1185">Reference proteome</keyword>
<accession>A0AAV4TST4</accession>
<dbReference type="EMBL" id="BPLR01011530">
    <property type="protein sequence ID" value="GIY47163.1"/>
    <property type="molecule type" value="Genomic_DNA"/>
</dbReference>
<gene>
    <name evidence="1" type="ORF">CEXT_565281</name>
</gene>
<reference evidence="1 2" key="1">
    <citation type="submission" date="2021-06" db="EMBL/GenBank/DDBJ databases">
        <title>Caerostris extrusa draft genome.</title>
        <authorList>
            <person name="Kono N."/>
            <person name="Arakawa K."/>
        </authorList>
    </citation>
    <scope>NUCLEOTIDE SEQUENCE [LARGE SCALE GENOMIC DNA]</scope>
</reference>
<dbReference type="AlphaFoldDB" id="A0AAV4TST4"/>
<proteinExistence type="predicted"/>
<organism evidence="1 2">
    <name type="scientific">Caerostris extrusa</name>
    <name type="common">Bark spider</name>
    <name type="synonym">Caerostris bankana</name>
    <dbReference type="NCBI Taxonomy" id="172846"/>
    <lineage>
        <taxon>Eukaryota</taxon>
        <taxon>Metazoa</taxon>
        <taxon>Ecdysozoa</taxon>
        <taxon>Arthropoda</taxon>
        <taxon>Chelicerata</taxon>
        <taxon>Arachnida</taxon>
        <taxon>Araneae</taxon>
        <taxon>Araneomorphae</taxon>
        <taxon>Entelegynae</taxon>
        <taxon>Araneoidea</taxon>
        <taxon>Araneidae</taxon>
        <taxon>Caerostris</taxon>
    </lineage>
</organism>
<comment type="caution">
    <text evidence="1">The sequence shown here is derived from an EMBL/GenBank/DDBJ whole genome shotgun (WGS) entry which is preliminary data.</text>
</comment>
<evidence type="ECO:0000313" key="2">
    <source>
        <dbReference type="Proteomes" id="UP001054945"/>
    </source>
</evidence>
<dbReference type="Proteomes" id="UP001054945">
    <property type="component" value="Unassembled WGS sequence"/>
</dbReference>
<protein>
    <submittedName>
        <fullName evidence="1">Uncharacterized protein</fullName>
    </submittedName>
</protein>
<evidence type="ECO:0000313" key="1">
    <source>
        <dbReference type="EMBL" id="GIY47163.1"/>
    </source>
</evidence>